<dbReference type="InterPro" id="IPR020845">
    <property type="entry name" value="AMP-binding_CS"/>
</dbReference>
<dbReference type="PANTHER" id="PTHR43201">
    <property type="entry name" value="ACYL-COA SYNTHETASE"/>
    <property type="match status" value="1"/>
</dbReference>
<comment type="similarity">
    <text evidence="1">Belongs to the ATP-dependent AMP-binding enzyme family.</text>
</comment>
<proteinExistence type="inferred from homology"/>
<keyword evidence="6" id="KW-1185">Reference proteome</keyword>
<evidence type="ECO:0000256" key="1">
    <source>
        <dbReference type="ARBA" id="ARBA00006432"/>
    </source>
</evidence>
<evidence type="ECO:0000259" key="4">
    <source>
        <dbReference type="Pfam" id="PF13193"/>
    </source>
</evidence>
<dbReference type="Pfam" id="PF00501">
    <property type="entry name" value="AMP-binding"/>
    <property type="match status" value="1"/>
</dbReference>
<organism evidence="5 6">
    <name type="scientific">Nocardia fluminea</name>
    <dbReference type="NCBI Taxonomy" id="134984"/>
    <lineage>
        <taxon>Bacteria</taxon>
        <taxon>Bacillati</taxon>
        <taxon>Actinomycetota</taxon>
        <taxon>Actinomycetes</taxon>
        <taxon>Mycobacteriales</taxon>
        <taxon>Nocardiaceae</taxon>
        <taxon>Nocardia</taxon>
    </lineage>
</organism>
<dbReference type="Proteomes" id="UP000233766">
    <property type="component" value="Unassembled WGS sequence"/>
</dbReference>
<dbReference type="InterPro" id="IPR025110">
    <property type="entry name" value="AMP-bd_C"/>
</dbReference>
<dbReference type="EMBL" id="PJMW01000002">
    <property type="protein sequence ID" value="PKV80169.1"/>
    <property type="molecule type" value="Genomic_DNA"/>
</dbReference>
<name>A0A2N3VEW1_9NOCA</name>
<evidence type="ECO:0000313" key="6">
    <source>
        <dbReference type="Proteomes" id="UP000233766"/>
    </source>
</evidence>
<evidence type="ECO:0000313" key="5">
    <source>
        <dbReference type="EMBL" id="PKV80169.1"/>
    </source>
</evidence>
<evidence type="ECO:0000259" key="3">
    <source>
        <dbReference type="Pfam" id="PF00501"/>
    </source>
</evidence>
<reference evidence="5 6" key="1">
    <citation type="submission" date="2017-12" db="EMBL/GenBank/DDBJ databases">
        <title>Sequencing the genomes of 1000 Actinobacteria strains.</title>
        <authorList>
            <person name="Klenk H.-P."/>
        </authorList>
    </citation>
    <scope>NUCLEOTIDE SEQUENCE [LARGE SCALE GENOMIC DNA]</scope>
    <source>
        <strain evidence="5 6">DSM 44489</strain>
    </source>
</reference>
<dbReference type="GO" id="GO:0006631">
    <property type="term" value="P:fatty acid metabolic process"/>
    <property type="evidence" value="ECO:0007669"/>
    <property type="project" value="TreeGrafter"/>
</dbReference>
<dbReference type="FunFam" id="3.30.300.30:FF:000008">
    <property type="entry name" value="2,3-dihydroxybenzoate-AMP ligase"/>
    <property type="match status" value="1"/>
</dbReference>
<keyword evidence="2" id="KW-0436">Ligase</keyword>
<dbReference type="InterPro" id="IPR000873">
    <property type="entry name" value="AMP-dep_synth/lig_dom"/>
</dbReference>
<accession>A0A2N3VEW1</accession>
<protein>
    <submittedName>
        <fullName evidence="5">Fatty-acyl-CoA synthase</fullName>
    </submittedName>
</protein>
<comment type="caution">
    <text evidence="5">The sequence shown here is derived from an EMBL/GenBank/DDBJ whole genome shotgun (WGS) entry which is preliminary data.</text>
</comment>
<feature type="domain" description="AMP-binding enzyme C-terminal" evidence="4">
    <location>
        <begin position="453"/>
        <end position="528"/>
    </location>
</feature>
<dbReference type="PANTHER" id="PTHR43201:SF5">
    <property type="entry name" value="MEDIUM-CHAIN ACYL-COA LIGASE ACSF2, MITOCHONDRIAL"/>
    <property type="match status" value="1"/>
</dbReference>
<dbReference type="Gene3D" id="3.40.50.12780">
    <property type="entry name" value="N-terminal domain of ligase-like"/>
    <property type="match status" value="1"/>
</dbReference>
<dbReference type="Gene3D" id="3.30.300.30">
    <property type="match status" value="1"/>
</dbReference>
<gene>
    <name evidence="5" type="ORF">ATK86_4587</name>
</gene>
<sequence length="542" mass="58995">MNLSHLLESVKAIGVLRSRGVSDPKTPLETLRTMKESKIYGPQATLVRHSARVAPDQVALVDERGELTYRQLDEQSTAIARGLREAGIGEGTVIAVLARDHRGLIMSMIAAGKLGARIALMNTGFAKPQFAEVCARENVRAVLHDSEFLGLLDALPADLPRYLTWVDEGTELPAGATTFDDLIANNSTEDLPAPSKPGGFIILTSGTTGLPKGAPRTKVTPMATAQFVDRVPFPKRGTAMIVSPIFHSTGLGTWLVNTILSNKIVMRRRFDAEATLAAIAEHKVEMLVCVPTMLHRMTELPADVRAKYDLSSLKVILFAGSALTPELCIKATEAFGPVLYNLYGSTEVAIASIATPAELAEAPGTVGRSPITCEVRLYDDQDQQVKTPGARGRIFVRSGAPFEGYTDGRHKQIIDGFMSSGDMGHFTDTWLLMVDGRDDDMIVSGGENVYPQEVENLLVERPEIFDVAVIGVDDPEFGKRLRAFVVLEEGHTIDAAELQAHVKANLARFKVPREVIFLDELPRNATGKIVRRTLLDYEVSQG</sequence>
<dbReference type="OrthoDB" id="56621at2"/>
<dbReference type="Pfam" id="PF13193">
    <property type="entry name" value="AMP-binding_C"/>
    <property type="match status" value="1"/>
</dbReference>
<dbReference type="PROSITE" id="PS00455">
    <property type="entry name" value="AMP_BINDING"/>
    <property type="match status" value="1"/>
</dbReference>
<dbReference type="GO" id="GO:0031956">
    <property type="term" value="F:medium-chain fatty acid-CoA ligase activity"/>
    <property type="evidence" value="ECO:0007669"/>
    <property type="project" value="TreeGrafter"/>
</dbReference>
<dbReference type="InterPro" id="IPR042099">
    <property type="entry name" value="ANL_N_sf"/>
</dbReference>
<dbReference type="SUPFAM" id="SSF56801">
    <property type="entry name" value="Acetyl-CoA synthetase-like"/>
    <property type="match status" value="1"/>
</dbReference>
<feature type="domain" description="AMP-dependent synthetase/ligase" evidence="3">
    <location>
        <begin position="48"/>
        <end position="405"/>
    </location>
</feature>
<dbReference type="RefSeq" id="WP_101466160.1">
    <property type="nucleotide sequence ID" value="NZ_PJMW01000002.1"/>
</dbReference>
<evidence type="ECO:0000256" key="2">
    <source>
        <dbReference type="ARBA" id="ARBA00022598"/>
    </source>
</evidence>
<dbReference type="InterPro" id="IPR045851">
    <property type="entry name" value="AMP-bd_C_sf"/>
</dbReference>
<dbReference type="AlphaFoldDB" id="A0A2N3VEW1"/>